<protein>
    <submittedName>
        <fullName evidence="2">Plasmid pRiA4b ORF-3 family protein</fullName>
    </submittedName>
</protein>
<dbReference type="Gene3D" id="3.10.290.30">
    <property type="entry name" value="MM3350-like"/>
    <property type="match status" value="1"/>
</dbReference>
<dbReference type="SUPFAM" id="SSF159941">
    <property type="entry name" value="MM3350-like"/>
    <property type="match status" value="1"/>
</dbReference>
<feature type="domain" description="Plasmid pRiA4b Orf3-like" evidence="1">
    <location>
        <begin position="5"/>
        <end position="178"/>
    </location>
</feature>
<dbReference type="EMBL" id="ACJN02000001">
    <property type="protein sequence ID" value="EFI35761.1"/>
    <property type="molecule type" value="Genomic_DNA"/>
</dbReference>
<dbReference type="eggNOG" id="COG3012">
    <property type="taxonomic scope" value="Bacteria"/>
</dbReference>
<proteinExistence type="predicted"/>
<dbReference type="PANTHER" id="PTHR41878">
    <property type="entry name" value="LEXA REPRESSOR-RELATED"/>
    <property type="match status" value="1"/>
</dbReference>
<evidence type="ECO:0000313" key="2">
    <source>
        <dbReference type="EMBL" id="EFI35761.1"/>
    </source>
</evidence>
<evidence type="ECO:0000313" key="3">
    <source>
        <dbReference type="Proteomes" id="UP000005496"/>
    </source>
</evidence>
<dbReference type="InterPro" id="IPR012912">
    <property type="entry name" value="Plasmid_pRiA4b_Orf3-like"/>
</dbReference>
<sequence length="207" mass="24579">MSQLIYQFYIRLQEIEPPIWRRIQVPDTYTFWGLHVAIQDAMGWLDYHLHAFRFRPKHKRDVIEIGIPSEKWDDLETLPGWDIKLDSYLHQPGQWFEYEYDFGDGWMHDALFEGLLVKEKGSKYPKCLGGERACPPEDCGGVRGYYQLLDILNDPDHEDHQEMVAWLKGHLKKYYPYNPDMSFALRKCAFPVPQPDGKKPFWKNDVL</sequence>
<dbReference type="Proteomes" id="UP000005496">
    <property type="component" value="Unassembled WGS sequence"/>
</dbReference>
<comment type="caution">
    <text evidence="2">The sequence shown here is derived from an EMBL/GenBank/DDBJ whole genome shotgun (WGS) entry which is preliminary data.</text>
</comment>
<reference evidence="2" key="1">
    <citation type="submission" date="2010-05" db="EMBL/GenBank/DDBJ databases">
        <title>The draft genome of Desulfonatronospira thiodismutans ASO3-1.</title>
        <authorList>
            <consortium name="US DOE Joint Genome Institute (JGI-PGF)"/>
            <person name="Lucas S."/>
            <person name="Copeland A."/>
            <person name="Lapidus A."/>
            <person name="Cheng J.-F."/>
            <person name="Bruce D."/>
            <person name="Goodwin L."/>
            <person name="Pitluck S."/>
            <person name="Chertkov O."/>
            <person name="Brettin T."/>
            <person name="Detter J.C."/>
            <person name="Han C."/>
            <person name="Land M.L."/>
            <person name="Hauser L."/>
            <person name="Kyrpides N."/>
            <person name="Mikhailova N."/>
            <person name="Muyzer G."/>
            <person name="Woyke T."/>
        </authorList>
    </citation>
    <scope>NUCLEOTIDE SEQUENCE [LARGE SCALE GENOMIC DNA]</scope>
    <source>
        <strain evidence="2">ASO3-1</strain>
    </source>
</reference>
<dbReference type="AlphaFoldDB" id="D6SM50"/>
<dbReference type="PANTHER" id="PTHR41878:SF1">
    <property type="entry name" value="TNPR PROTEIN"/>
    <property type="match status" value="1"/>
</dbReference>
<dbReference type="Pfam" id="PF07929">
    <property type="entry name" value="PRiA4_ORF3"/>
    <property type="match status" value="1"/>
</dbReference>
<keyword evidence="3" id="KW-1185">Reference proteome</keyword>
<gene>
    <name evidence="2" type="ORF">Dthio_PD3191</name>
</gene>
<organism evidence="2 3">
    <name type="scientific">Desulfonatronospira thiodismutans ASO3-1</name>
    <dbReference type="NCBI Taxonomy" id="555779"/>
    <lineage>
        <taxon>Bacteria</taxon>
        <taxon>Pseudomonadati</taxon>
        <taxon>Thermodesulfobacteriota</taxon>
        <taxon>Desulfovibrionia</taxon>
        <taxon>Desulfovibrionales</taxon>
        <taxon>Desulfonatronovibrionaceae</taxon>
        <taxon>Desulfonatronospira</taxon>
    </lineage>
</organism>
<name>D6SM50_9BACT</name>
<accession>D6SM50</accession>
<evidence type="ECO:0000259" key="1">
    <source>
        <dbReference type="Pfam" id="PF07929"/>
    </source>
</evidence>
<dbReference type="InterPro" id="IPR024047">
    <property type="entry name" value="MM3350-like_sf"/>
</dbReference>